<proteinExistence type="predicted"/>
<gene>
    <name evidence="2" type="ORF">OCBIM_22036203mg</name>
</gene>
<protein>
    <submittedName>
        <fullName evidence="2">Uncharacterized protein</fullName>
    </submittedName>
</protein>
<evidence type="ECO:0000313" key="2">
    <source>
        <dbReference type="EMBL" id="KOF74433.1"/>
    </source>
</evidence>
<feature type="transmembrane region" description="Helical" evidence="1">
    <location>
        <begin position="6"/>
        <end position="29"/>
    </location>
</feature>
<keyword evidence="1" id="KW-0812">Transmembrane</keyword>
<evidence type="ECO:0000256" key="1">
    <source>
        <dbReference type="SAM" id="Phobius"/>
    </source>
</evidence>
<sequence>MNSCHYPLHVCVIFTCHIDVMSSCVTVFIDIQRQTVTISTNCFSYFFIACMFLDDNLFY</sequence>
<reference evidence="2" key="1">
    <citation type="submission" date="2015-07" db="EMBL/GenBank/DDBJ databases">
        <title>MeaNS - Measles Nucleotide Surveillance Program.</title>
        <authorList>
            <person name="Tran T."/>
            <person name="Druce J."/>
        </authorList>
    </citation>
    <scope>NUCLEOTIDE SEQUENCE</scope>
    <source>
        <strain evidence="2">UCB-OBI-ISO-001</strain>
        <tissue evidence="2">Gonad</tissue>
    </source>
</reference>
<accession>A0A0L8GBY6</accession>
<organism evidence="2">
    <name type="scientific">Octopus bimaculoides</name>
    <name type="common">California two-spotted octopus</name>
    <dbReference type="NCBI Taxonomy" id="37653"/>
    <lineage>
        <taxon>Eukaryota</taxon>
        <taxon>Metazoa</taxon>
        <taxon>Spiralia</taxon>
        <taxon>Lophotrochozoa</taxon>
        <taxon>Mollusca</taxon>
        <taxon>Cephalopoda</taxon>
        <taxon>Coleoidea</taxon>
        <taxon>Octopodiformes</taxon>
        <taxon>Octopoda</taxon>
        <taxon>Incirrata</taxon>
        <taxon>Octopodidae</taxon>
        <taxon>Octopus</taxon>
    </lineage>
</organism>
<feature type="transmembrane region" description="Helical" evidence="1">
    <location>
        <begin position="36"/>
        <end position="54"/>
    </location>
</feature>
<keyword evidence="1" id="KW-0472">Membrane</keyword>
<keyword evidence="1" id="KW-1133">Transmembrane helix</keyword>
<dbReference type="EMBL" id="KQ422675">
    <property type="protein sequence ID" value="KOF74433.1"/>
    <property type="molecule type" value="Genomic_DNA"/>
</dbReference>
<dbReference type="AlphaFoldDB" id="A0A0L8GBY6"/>
<name>A0A0L8GBY6_OCTBM</name>